<dbReference type="GO" id="GO:0005829">
    <property type="term" value="C:cytosol"/>
    <property type="evidence" value="ECO:0007669"/>
    <property type="project" value="TreeGrafter"/>
</dbReference>
<dbReference type="PROSITE" id="PS51257">
    <property type="entry name" value="PROKAR_LIPOPROTEIN"/>
    <property type="match status" value="1"/>
</dbReference>
<dbReference type="Gene3D" id="3.30.2080.10">
    <property type="entry name" value="GH92 mannosidase domain"/>
    <property type="match status" value="1"/>
</dbReference>
<sequence>MRRSNHAALAVLAASLLLAGCNGDDGTASPAVLNAANNRADAETSAPAAPGEAVRASANASDVAEERNVQMALTQYVNPFIGTANASVRATDPVPAGERGGTFPGATTPFGMVQWSPMTPSIKPGGGKDTPVGYVYTENTIIGFPLTQMSGSGCDGNSGELPIMPTFDPAAVASNLVKPVANFKHENETASPGYYRVVLNDGIKAELTATTRTGFGRFTFPANTQPATLVIDATRTNTKPSTQGSIGYSGNDALSGSTVGGGFCGARNYTVYFYIQFDRNIDKSATDLGKGNAKVRFAAKPGPVLMKVALSYVSVANAKQNLDAENPAKNWDFDGVRKAADQTWNNRLNTIQVSGGSMLDKRKFYTALYHSMLSPNVNSDVNGEYIGFDQKIHRVTGNRTQYVNYSNWDTYRSLMPLLGMLFPRETSDMLQSLVTDAEQCGAIPRWSPINVDQGIMPGDSGVPVVVGGYAFGATRFDTASALKYMKLAGNKRVVRCGSTIPRDGDDRMNDHLTRGYVSLDRGWWAGSLTPEFSTVDFAIASFAKSLGDETAYRQFLARAAQWKNMYNVQQKQILPRYDDGSWNLSPVANQDMVEGNAEQYTWMMTHDTRELFALSGGNDAVVKRLDAYFSNLNAGMSPPHFYIGNEPSFSSPWLYNWAGAPWRTQKVVRDIINGNADERIDPVFNDGPGGLPGNDDLGAVSSWYVWAALGAYPAIQSVGGLALHSPVFDKAVVRWADGHKQLIINTTGNGAQSRYIQSAALNGAALDAPWVWLKDDLRKVARLDIALGSAPSQWGAAAAGRLPSYGLDGFVSIGDALNNVGTGARGSTPEQAAEGNTFDGSGARYSRDALAAIGVRPNSRLTLNGLTFAWPDSKAGLDNMIVQGQTITFATPVRGKSLSLLGSASNGPSTGKLVVTYADGTQATLELTFDDWTLNGGSRQPGPYNTVVLTTPTRLRMDGTEDGVPAKVFQWTQPLDPARPVKSVTFPYQVDRGRQHVFAMTVGG</sequence>
<dbReference type="AlphaFoldDB" id="A0A238H0J8"/>
<evidence type="ECO:0000256" key="1">
    <source>
        <dbReference type="SAM" id="SignalP"/>
    </source>
</evidence>
<dbReference type="NCBIfam" id="TIGR01180">
    <property type="entry name" value="aman2_put"/>
    <property type="match status" value="1"/>
</dbReference>
<dbReference type="Gene3D" id="1.20.1050.60">
    <property type="entry name" value="alpha-1,2-mannosidase"/>
    <property type="match status" value="1"/>
</dbReference>
<dbReference type="InterPro" id="IPR041371">
    <property type="entry name" value="GH92_N"/>
</dbReference>
<accession>A0A238H0J8</accession>
<dbReference type="RefSeq" id="WP_089339560.1">
    <property type="nucleotide sequence ID" value="NZ_FXAN01000034.1"/>
</dbReference>
<evidence type="ECO:0000259" key="2">
    <source>
        <dbReference type="Pfam" id="PF07971"/>
    </source>
</evidence>
<dbReference type="InterPro" id="IPR050883">
    <property type="entry name" value="PNGase"/>
</dbReference>
<keyword evidence="1" id="KW-0732">Signal</keyword>
<dbReference type="Gene3D" id="2.70.98.10">
    <property type="match status" value="1"/>
</dbReference>
<evidence type="ECO:0000313" key="5">
    <source>
        <dbReference type="Proteomes" id="UP000198460"/>
    </source>
</evidence>
<dbReference type="InterPro" id="IPR014718">
    <property type="entry name" value="GH-type_carb-bd"/>
</dbReference>
<dbReference type="SUPFAM" id="SSF48208">
    <property type="entry name" value="Six-hairpin glycosidases"/>
    <property type="match status" value="1"/>
</dbReference>
<proteinExistence type="predicted"/>
<evidence type="ECO:0000313" key="4">
    <source>
        <dbReference type="EMBL" id="SMF98765.1"/>
    </source>
</evidence>
<dbReference type="Proteomes" id="UP000198460">
    <property type="component" value="Unassembled WGS sequence"/>
</dbReference>
<feature type="domain" description="Glycosyl hydrolase family 92 N-terminal" evidence="3">
    <location>
        <begin position="76"/>
        <end position="308"/>
    </location>
</feature>
<dbReference type="InterPro" id="IPR008928">
    <property type="entry name" value="6-hairpin_glycosidase_sf"/>
</dbReference>
<reference evidence="4 5" key="1">
    <citation type="submission" date="2017-04" db="EMBL/GenBank/DDBJ databases">
        <authorList>
            <person name="Afonso C.L."/>
            <person name="Miller P.J."/>
            <person name="Scott M.A."/>
            <person name="Spackman E."/>
            <person name="Goraichik I."/>
            <person name="Dimitrov K.M."/>
            <person name="Suarez D.L."/>
            <person name="Swayne D.E."/>
        </authorList>
    </citation>
    <scope>NUCLEOTIDE SEQUENCE [LARGE SCALE GENOMIC DNA]</scope>
    <source>
        <strain evidence="4">LMG 28154</strain>
    </source>
</reference>
<feature type="domain" description="Glycosyl hydrolase family 92" evidence="2">
    <location>
        <begin position="317"/>
        <end position="788"/>
    </location>
</feature>
<dbReference type="Pfam" id="PF07971">
    <property type="entry name" value="Glyco_hydro_92"/>
    <property type="match status" value="1"/>
</dbReference>
<organism evidence="4 5">
    <name type="scientific">Burkholderia singularis</name>
    <dbReference type="NCBI Taxonomy" id="1503053"/>
    <lineage>
        <taxon>Bacteria</taxon>
        <taxon>Pseudomonadati</taxon>
        <taxon>Pseudomonadota</taxon>
        <taxon>Betaproteobacteria</taxon>
        <taxon>Burkholderiales</taxon>
        <taxon>Burkholderiaceae</taxon>
        <taxon>Burkholderia</taxon>
        <taxon>pseudomallei group</taxon>
    </lineage>
</organism>
<dbReference type="GO" id="GO:0005975">
    <property type="term" value="P:carbohydrate metabolic process"/>
    <property type="evidence" value="ECO:0007669"/>
    <property type="project" value="InterPro"/>
</dbReference>
<dbReference type="PANTHER" id="PTHR12143:SF39">
    <property type="entry name" value="SECRETED PROTEIN"/>
    <property type="match status" value="1"/>
</dbReference>
<dbReference type="GO" id="GO:0030246">
    <property type="term" value="F:carbohydrate binding"/>
    <property type="evidence" value="ECO:0007669"/>
    <property type="project" value="InterPro"/>
</dbReference>
<dbReference type="GO" id="GO:0000224">
    <property type="term" value="F:peptide-N4-(N-acetyl-beta-glucosaminyl)asparagine amidase activity"/>
    <property type="evidence" value="ECO:0007669"/>
    <property type="project" value="TreeGrafter"/>
</dbReference>
<dbReference type="Gene3D" id="1.20.1610.10">
    <property type="entry name" value="alpha-1,2-mannosidases domains"/>
    <property type="match status" value="1"/>
</dbReference>
<dbReference type="Pfam" id="PF17678">
    <property type="entry name" value="Glyco_hydro_92N"/>
    <property type="match status" value="1"/>
</dbReference>
<dbReference type="InterPro" id="IPR005887">
    <property type="entry name" value="GH92_a_mannosidase_put"/>
</dbReference>
<gene>
    <name evidence="4" type="ORF">BSIN_2051</name>
</gene>
<dbReference type="PANTHER" id="PTHR12143">
    <property type="entry name" value="PEPTIDE N-GLYCANASE PNGASE -RELATED"/>
    <property type="match status" value="1"/>
</dbReference>
<dbReference type="InterPro" id="IPR012939">
    <property type="entry name" value="Glyco_hydro_92"/>
</dbReference>
<name>A0A238H0J8_9BURK</name>
<dbReference type="EMBL" id="FXAN01000034">
    <property type="protein sequence ID" value="SMF98765.1"/>
    <property type="molecule type" value="Genomic_DNA"/>
</dbReference>
<evidence type="ECO:0000259" key="3">
    <source>
        <dbReference type="Pfam" id="PF17678"/>
    </source>
</evidence>
<feature type="signal peptide" evidence="1">
    <location>
        <begin position="1"/>
        <end position="19"/>
    </location>
</feature>
<feature type="chain" id="PRO_5013008883" evidence="1">
    <location>
        <begin position="20"/>
        <end position="1004"/>
    </location>
</feature>
<protein>
    <submittedName>
        <fullName evidence="4">Alpha-1,2-mannosidase</fullName>
    </submittedName>
</protein>
<dbReference type="GO" id="GO:0006516">
    <property type="term" value="P:glycoprotein catabolic process"/>
    <property type="evidence" value="ECO:0007669"/>
    <property type="project" value="TreeGrafter"/>
</dbReference>